<evidence type="ECO:0008006" key="3">
    <source>
        <dbReference type="Google" id="ProtNLM"/>
    </source>
</evidence>
<dbReference type="Gene3D" id="3.30.1240.10">
    <property type="match status" value="1"/>
</dbReference>
<proteinExistence type="predicted"/>
<dbReference type="NCBIfam" id="TIGR00099">
    <property type="entry name" value="Cof-subfamily"/>
    <property type="match status" value="1"/>
</dbReference>
<dbReference type="SUPFAM" id="SSF56784">
    <property type="entry name" value="HAD-like"/>
    <property type="match status" value="1"/>
</dbReference>
<organism evidence="1 2">
    <name type="scientific">Muiribacterium halophilum</name>
    <dbReference type="NCBI Taxonomy" id="2053465"/>
    <lineage>
        <taxon>Bacteria</taxon>
        <taxon>Candidatus Muiribacteriota</taxon>
        <taxon>Candidatus Muiribacteriia</taxon>
        <taxon>Candidatus Muiribacteriales</taxon>
        <taxon>Candidatus Muiribacteriaceae</taxon>
        <taxon>Candidatus Muiribacterium</taxon>
    </lineage>
</organism>
<evidence type="ECO:0000313" key="2">
    <source>
        <dbReference type="Proteomes" id="UP000234857"/>
    </source>
</evidence>
<dbReference type="EMBL" id="PKTG01000038">
    <property type="protein sequence ID" value="PLX19215.1"/>
    <property type="molecule type" value="Genomic_DNA"/>
</dbReference>
<dbReference type="InterPro" id="IPR000150">
    <property type="entry name" value="Cof"/>
</dbReference>
<accession>A0A2N5ZKJ1</accession>
<dbReference type="CDD" id="cd07516">
    <property type="entry name" value="HAD_Pase"/>
    <property type="match status" value="1"/>
</dbReference>
<dbReference type="Gene3D" id="3.40.50.1000">
    <property type="entry name" value="HAD superfamily/HAD-like"/>
    <property type="match status" value="1"/>
</dbReference>
<dbReference type="SFLD" id="SFLDS00003">
    <property type="entry name" value="Haloacid_Dehalogenase"/>
    <property type="match status" value="1"/>
</dbReference>
<dbReference type="GO" id="GO:0016791">
    <property type="term" value="F:phosphatase activity"/>
    <property type="evidence" value="ECO:0007669"/>
    <property type="project" value="TreeGrafter"/>
</dbReference>
<protein>
    <recommendedName>
        <fullName evidence="3">Cof-type HAD-IIB family hydrolase</fullName>
    </recommendedName>
</protein>
<evidence type="ECO:0000313" key="1">
    <source>
        <dbReference type="EMBL" id="PLX19215.1"/>
    </source>
</evidence>
<dbReference type="InterPro" id="IPR006379">
    <property type="entry name" value="HAD-SF_hydro_IIB"/>
</dbReference>
<comment type="caution">
    <text evidence="1">The sequence shown here is derived from an EMBL/GenBank/DDBJ whole genome shotgun (WGS) entry which is preliminary data.</text>
</comment>
<dbReference type="InterPro" id="IPR023214">
    <property type="entry name" value="HAD_sf"/>
</dbReference>
<dbReference type="GO" id="GO:0000287">
    <property type="term" value="F:magnesium ion binding"/>
    <property type="evidence" value="ECO:0007669"/>
    <property type="project" value="TreeGrafter"/>
</dbReference>
<dbReference type="Proteomes" id="UP000234857">
    <property type="component" value="Unassembled WGS sequence"/>
</dbReference>
<dbReference type="AlphaFoldDB" id="A0A2N5ZKJ1"/>
<sequence>MYKLVALDLDGTTLSSDYTLDQRNIDAVKKYVEKGIRFIIITGRIYDSAKPFAKRLSPDMPLVCYNGARIYESSGKVIFSKDLQKIHVDIVKDLKDLRANNCTPLFFIDEQLTVPWYDENVREYETRTLLKAKVDEDLLKKDFISTKVIFSSLNFEYLKELKQRLIKKAGEEVYITNSMPRYIEYLNKEVSKGVALKWLSSNLDVRLEDIVVMGDNNNDLEMFFPQVFKVAMANASSLLKQRADLVSSSNDEAGVAKALEKIFGS</sequence>
<dbReference type="Pfam" id="PF08282">
    <property type="entry name" value="Hydrolase_3"/>
    <property type="match status" value="1"/>
</dbReference>
<dbReference type="InterPro" id="IPR036412">
    <property type="entry name" value="HAD-like_sf"/>
</dbReference>
<dbReference type="SFLD" id="SFLDG01140">
    <property type="entry name" value="C2.B:_Phosphomannomutase_and_P"/>
    <property type="match status" value="1"/>
</dbReference>
<dbReference type="PANTHER" id="PTHR10000">
    <property type="entry name" value="PHOSPHOSERINE PHOSPHATASE"/>
    <property type="match status" value="1"/>
</dbReference>
<dbReference type="GO" id="GO:0005829">
    <property type="term" value="C:cytosol"/>
    <property type="evidence" value="ECO:0007669"/>
    <property type="project" value="TreeGrafter"/>
</dbReference>
<dbReference type="PANTHER" id="PTHR10000:SF8">
    <property type="entry name" value="HAD SUPERFAMILY HYDROLASE-LIKE, TYPE 3"/>
    <property type="match status" value="1"/>
</dbReference>
<dbReference type="NCBIfam" id="TIGR01484">
    <property type="entry name" value="HAD-SF-IIB"/>
    <property type="match status" value="1"/>
</dbReference>
<gene>
    <name evidence="1" type="ORF">C0601_02530</name>
</gene>
<reference evidence="1 2" key="1">
    <citation type="submission" date="2017-11" db="EMBL/GenBank/DDBJ databases">
        <title>Genome-resolved metagenomics identifies genetic mobility, metabolic interactions, and unexpected diversity in perchlorate-reducing communities.</title>
        <authorList>
            <person name="Barnum T.P."/>
            <person name="Figueroa I.A."/>
            <person name="Carlstrom C.I."/>
            <person name="Lucas L.N."/>
            <person name="Engelbrektson A.L."/>
            <person name="Coates J.D."/>
        </authorList>
    </citation>
    <scope>NUCLEOTIDE SEQUENCE [LARGE SCALE GENOMIC DNA]</scope>
    <source>
        <strain evidence="1">BM706</strain>
    </source>
</reference>
<name>A0A2N5ZKJ1_MUIH1</name>